<name>A0A239FXV1_9BACT</name>
<keyword evidence="3" id="KW-1185">Reference proteome</keyword>
<dbReference type="Proteomes" id="UP000198432">
    <property type="component" value="Unassembled WGS sequence"/>
</dbReference>
<dbReference type="RefSeq" id="WP_089319395.1">
    <property type="nucleotide sequence ID" value="NZ_FZOQ01000009.1"/>
</dbReference>
<dbReference type="EMBL" id="FZOQ01000009">
    <property type="protein sequence ID" value="SNS61082.1"/>
    <property type="molecule type" value="Genomic_DNA"/>
</dbReference>
<reference evidence="3" key="1">
    <citation type="submission" date="2017-06" db="EMBL/GenBank/DDBJ databases">
        <authorList>
            <person name="Varghese N."/>
            <person name="Submissions S."/>
        </authorList>
    </citation>
    <scope>NUCLEOTIDE SEQUENCE [LARGE SCALE GENOMIC DNA]</scope>
    <source>
        <strain evidence="3">NKM1</strain>
    </source>
</reference>
<feature type="domain" description="Metallo-beta-lactamase" evidence="1">
    <location>
        <begin position="26"/>
        <end position="112"/>
    </location>
</feature>
<sequence>MRIEFLPAYNGDAICINFKHENAAVNILIDGGTKQTYQTKGKKNTIVNGPLKHLVEAIRERNEKIDLLILTHIDDDHIGGIMKWLENDKKALKLIGEVWFNSGKTIASYLNVSEIKIPELQLVPHDTTETGVGQGVNFEKLIREAKVWNEAIVAQGQCLEFKGTTFKILSPSPAGLKALHDKWFREAPDSLTAVATDYDQSLEHHLSKLISDPDGSIHNGSSIAFIWVHNEKNYLFLSDAHADTLIDGFKLFEYDKENPIPAEVVKLSHHGSNRNISLELLEVIDANQFVVTTNGDKHGHPDKKGLAKILKSKSNPLIRFNYPKRIDDIFTAEDRKFIEFRTDTALDGIIIEEE</sequence>
<dbReference type="PANTHER" id="PTHR30619">
    <property type="entry name" value="DNA INTERNALIZATION/COMPETENCE PROTEIN COMEC/REC2"/>
    <property type="match status" value="1"/>
</dbReference>
<dbReference type="InterPro" id="IPR052159">
    <property type="entry name" value="Competence_DNA_uptake"/>
</dbReference>
<proteinExistence type="predicted"/>
<gene>
    <name evidence="2" type="ORF">SAMN06296052_109148</name>
</gene>
<dbReference type="InterPro" id="IPR036866">
    <property type="entry name" value="RibonucZ/Hydroxyglut_hydro"/>
</dbReference>
<dbReference type="GO" id="GO:0016787">
    <property type="term" value="F:hydrolase activity"/>
    <property type="evidence" value="ECO:0007669"/>
    <property type="project" value="UniProtKB-KW"/>
</dbReference>
<evidence type="ECO:0000313" key="2">
    <source>
        <dbReference type="EMBL" id="SNS61082.1"/>
    </source>
</evidence>
<dbReference type="SUPFAM" id="SSF56281">
    <property type="entry name" value="Metallo-hydrolase/oxidoreductase"/>
    <property type="match status" value="1"/>
</dbReference>
<dbReference type="InterPro" id="IPR001279">
    <property type="entry name" value="Metallo-B-lactamas"/>
</dbReference>
<evidence type="ECO:0000313" key="3">
    <source>
        <dbReference type="Proteomes" id="UP000198432"/>
    </source>
</evidence>
<keyword evidence="2" id="KW-0378">Hydrolase</keyword>
<dbReference type="OrthoDB" id="418728at2"/>
<protein>
    <submittedName>
        <fullName evidence="2">Metal-dependent hydrolase, beta-lactamase superfamily II</fullName>
    </submittedName>
</protein>
<dbReference type="Gene3D" id="3.60.15.10">
    <property type="entry name" value="Ribonuclease Z/Hydroxyacylglutathione hydrolase-like"/>
    <property type="match status" value="1"/>
</dbReference>
<dbReference type="Pfam" id="PF00753">
    <property type="entry name" value="Lactamase_B"/>
    <property type="match status" value="1"/>
</dbReference>
<dbReference type="AlphaFoldDB" id="A0A239FXV1"/>
<organism evidence="2 3">
    <name type="scientific">Pontibacter ummariensis</name>
    <dbReference type="NCBI Taxonomy" id="1610492"/>
    <lineage>
        <taxon>Bacteria</taxon>
        <taxon>Pseudomonadati</taxon>
        <taxon>Bacteroidota</taxon>
        <taxon>Cytophagia</taxon>
        <taxon>Cytophagales</taxon>
        <taxon>Hymenobacteraceae</taxon>
        <taxon>Pontibacter</taxon>
    </lineage>
</organism>
<accession>A0A239FXV1</accession>
<evidence type="ECO:0000259" key="1">
    <source>
        <dbReference type="Pfam" id="PF00753"/>
    </source>
</evidence>
<dbReference type="PANTHER" id="PTHR30619:SF1">
    <property type="entry name" value="RECOMBINATION PROTEIN 2"/>
    <property type="match status" value="1"/>
</dbReference>